<dbReference type="KEGG" id="cgy:CGLY_13495"/>
<feature type="compositionally biased region" description="Low complexity" evidence="1">
    <location>
        <begin position="60"/>
        <end position="95"/>
    </location>
</feature>
<feature type="region of interest" description="Disordered" evidence="1">
    <location>
        <begin position="44"/>
        <end position="107"/>
    </location>
</feature>
<protein>
    <submittedName>
        <fullName evidence="3">Uncharacterized protein</fullName>
    </submittedName>
</protein>
<evidence type="ECO:0000313" key="3">
    <source>
        <dbReference type="EMBL" id="AHW65139.1"/>
    </source>
</evidence>
<keyword evidence="2" id="KW-0472">Membrane</keyword>
<dbReference type="Proteomes" id="UP000023703">
    <property type="component" value="Chromosome"/>
</dbReference>
<dbReference type="EMBL" id="CP006842">
    <property type="protein sequence ID" value="AHW65139.1"/>
    <property type="molecule type" value="Genomic_DNA"/>
</dbReference>
<evidence type="ECO:0000313" key="4">
    <source>
        <dbReference type="Proteomes" id="UP000023703"/>
    </source>
</evidence>
<dbReference type="AlphaFoldDB" id="X5DV17"/>
<accession>X5DV17</accession>
<keyword evidence="2" id="KW-0812">Transmembrane</keyword>
<organism evidence="3 4">
    <name type="scientific">Corynebacterium glyciniphilum AJ 3170</name>
    <dbReference type="NCBI Taxonomy" id="1404245"/>
    <lineage>
        <taxon>Bacteria</taxon>
        <taxon>Bacillati</taxon>
        <taxon>Actinomycetota</taxon>
        <taxon>Actinomycetes</taxon>
        <taxon>Mycobacteriales</taxon>
        <taxon>Corynebacteriaceae</taxon>
        <taxon>Corynebacterium</taxon>
    </lineage>
</organism>
<dbReference type="eggNOG" id="ENOG503304R">
    <property type="taxonomic scope" value="Bacteria"/>
</dbReference>
<keyword evidence="2" id="KW-1133">Transmembrane helix</keyword>
<dbReference type="HOGENOM" id="CLU_075791_1_0_11"/>
<proteinExistence type="predicted"/>
<keyword evidence="4" id="KW-1185">Reference proteome</keyword>
<feature type="transmembrane region" description="Helical" evidence="2">
    <location>
        <begin position="20"/>
        <end position="37"/>
    </location>
</feature>
<sequence>MSQRNDPRPLPPEIYQRRRITAVVVLVVVIALLWWVISSLTGGDDGQDQVARTAESSAVSETSPETTQESTESAASSGPSSEASESAAPSRSAEPSETEGVPDDVASKETCALDDLRLSVRPGAPTFRDGQQPNFFLEVTNPTSGECDIDLSEDELKFEVFTMDSGYSRVWGDTDCNSPTSSGRLRLDPDQSRTFEMTAWSRTTSSPDSCDNREPVGNGAYMVYGHIGDNTSESQTFNLA</sequence>
<evidence type="ECO:0000256" key="1">
    <source>
        <dbReference type="SAM" id="MobiDB-lite"/>
    </source>
</evidence>
<gene>
    <name evidence="3" type="ORF">CGLY_13495</name>
</gene>
<reference evidence="3 4" key="1">
    <citation type="journal article" date="2015" name="Int. J. Syst. Evol. Microbiol.">
        <title>Revisiting Corynebacterium glyciniphilum (ex Kubota et al., 1972) sp. nov., nom. rev., isolated from putrefied banana.</title>
        <authorList>
            <person name="Al-Dilaimi A."/>
            <person name="Bednarz H."/>
            <person name="Lomker A."/>
            <person name="Niehaus K."/>
            <person name="Kalinowski J."/>
            <person name="Ruckert C."/>
        </authorList>
    </citation>
    <scope>NUCLEOTIDE SEQUENCE [LARGE SCALE GENOMIC DNA]</scope>
    <source>
        <strain evidence="3">AJ 3170</strain>
    </source>
</reference>
<dbReference type="OrthoDB" id="4772932at2"/>
<name>X5DV17_9CORY</name>
<dbReference type="RefSeq" id="WP_081803940.1">
    <property type="nucleotide sequence ID" value="NZ_CP006842.1"/>
</dbReference>
<dbReference type="STRING" id="1404245.CGLY_13495"/>
<evidence type="ECO:0000256" key="2">
    <source>
        <dbReference type="SAM" id="Phobius"/>
    </source>
</evidence>